<feature type="domain" description="Small ribosomal subunit protein uS3 C-terminal" evidence="6">
    <location>
        <begin position="116"/>
        <end position="197"/>
    </location>
</feature>
<dbReference type="InterPro" id="IPR009019">
    <property type="entry name" value="KH_sf_prok-type"/>
</dbReference>
<dbReference type="InterPro" id="IPR005704">
    <property type="entry name" value="Ribosomal_uS3_bac-typ"/>
</dbReference>
<comment type="function">
    <text evidence="4">Binds the lower part of the 30S subunit head. Binds mRNA in the 70S ribosome, positioning it for translation.</text>
</comment>
<sequence>MGKKINPIFFRLGKSTQYHSLWFSNKKQYFKNLKADILIKEIFKKNFFFNNINDIDIIISNLLKINIYFTELSKIEDFVEYIDSLIIEISKILKKNIIINFILEEDINSKNLTFLILNQINNKSSVKRIIKKEVLKLISKFNGCKVQVSGRLEGVDIARKEWYLFGSIPLHTIRNNIDYFFYEIITQYGVLGIKTWIFKKNYETKT</sequence>
<accession>A0AAJ6FCC9</accession>
<dbReference type="InterPro" id="IPR057258">
    <property type="entry name" value="Ribosomal_uS3"/>
</dbReference>
<dbReference type="InterPro" id="IPR036419">
    <property type="entry name" value="Ribosomal_S3_C_sf"/>
</dbReference>
<dbReference type="EMBL" id="CP092148">
    <property type="protein sequence ID" value="WGS67219.1"/>
    <property type="molecule type" value="Genomic_DNA"/>
</dbReference>
<dbReference type="Pfam" id="PF00189">
    <property type="entry name" value="Ribosomal_S3_C"/>
    <property type="match status" value="1"/>
</dbReference>
<dbReference type="SUPFAM" id="SSF54821">
    <property type="entry name" value="Ribosomal protein S3 C-terminal domain"/>
    <property type="match status" value="1"/>
</dbReference>
<keyword evidence="3 4" id="KW-0687">Ribonucleoprotein</keyword>
<dbReference type="InterPro" id="IPR001351">
    <property type="entry name" value="Ribosomal_uS3_C"/>
</dbReference>
<dbReference type="HAMAP" id="MF_01309_B">
    <property type="entry name" value="Ribosomal_uS3_B"/>
    <property type="match status" value="1"/>
</dbReference>
<comment type="similarity">
    <text evidence="1 4 5">Belongs to the universal ribosomal protein uS3 family.</text>
</comment>
<keyword evidence="2 4" id="KW-0689">Ribosomal protein</keyword>
<dbReference type="SUPFAM" id="SSF54814">
    <property type="entry name" value="Prokaryotic type KH domain (KH-domain type II)"/>
    <property type="match status" value="1"/>
</dbReference>
<dbReference type="InterPro" id="IPR015946">
    <property type="entry name" value="KH_dom-like_a/b"/>
</dbReference>
<comment type="subunit">
    <text evidence="4">Part of the 30S ribosomal subunit. Forms a tight complex with proteins S10 and S14.</text>
</comment>
<dbReference type="RefSeq" id="WP_280956026.1">
    <property type="nucleotide sequence ID" value="NZ_CP092145.1"/>
</dbReference>
<evidence type="ECO:0000256" key="1">
    <source>
        <dbReference type="ARBA" id="ARBA00010761"/>
    </source>
</evidence>
<dbReference type="InterPro" id="IPR018280">
    <property type="entry name" value="Ribosomal_uS3_CS"/>
</dbReference>
<dbReference type="GO" id="GO:0006412">
    <property type="term" value="P:translation"/>
    <property type="evidence" value="ECO:0007669"/>
    <property type="project" value="UniProtKB-UniRule"/>
</dbReference>
<evidence type="ECO:0000256" key="3">
    <source>
        <dbReference type="ARBA" id="ARBA00023274"/>
    </source>
</evidence>
<organism evidence="7 8">
    <name type="scientific">Carsonella ruddii</name>
    <dbReference type="NCBI Taxonomy" id="114186"/>
    <lineage>
        <taxon>Bacteria</taxon>
        <taxon>Pseudomonadati</taxon>
        <taxon>Pseudomonadota</taxon>
        <taxon>Gammaproteobacteria</taxon>
        <taxon>Oceanospirillales</taxon>
        <taxon>Halomonadaceae</taxon>
        <taxon>Zymobacter group</taxon>
        <taxon>Candidatus Carsonella</taxon>
    </lineage>
</organism>
<protein>
    <recommendedName>
        <fullName evidence="4">Small ribosomal subunit protein uS3</fullName>
    </recommendedName>
</protein>
<evidence type="ECO:0000256" key="5">
    <source>
        <dbReference type="RuleBase" id="RU003624"/>
    </source>
</evidence>
<dbReference type="GO" id="GO:0003735">
    <property type="term" value="F:structural constituent of ribosome"/>
    <property type="evidence" value="ECO:0007669"/>
    <property type="project" value="InterPro"/>
</dbReference>
<gene>
    <name evidence="4 7" type="primary">rpsC</name>
    <name evidence="7" type="ORF">MEJ65_00960</name>
</gene>
<dbReference type="AlphaFoldDB" id="A0AAJ6FCC9"/>
<dbReference type="PANTHER" id="PTHR11760">
    <property type="entry name" value="30S/40S RIBOSOMAL PROTEIN S3"/>
    <property type="match status" value="1"/>
</dbReference>
<evidence type="ECO:0000313" key="8">
    <source>
        <dbReference type="Proteomes" id="UP001237869"/>
    </source>
</evidence>
<name>A0AAJ6FCC9_CARRU</name>
<reference evidence="7" key="1">
    <citation type="submission" date="2022-02" db="EMBL/GenBank/DDBJ databases">
        <title>Long-read sequencing of the primary endosymbionts of Cacopsylla melanoneura.</title>
        <authorList>
            <person name="Dittmer J."/>
            <person name="Corretto E."/>
            <person name="Stauffer C."/>
            <person name="Schuler H."/>
        </authorList>
    </citation>
    <scope>NUCLEOTIDE SEQUENCE</scope>
    <source>
        <strain evidence="7">Cmel4</strain>
    </source>
</reference>
<evidence type="ECO:0000256" key="2">
    <source>
        <dbReference type="ARBA" id="ARBA00022980"/>
    </source>
</evidence>
<dbReference type="Proteomes" id="UP001237869">
    <property type="component" value="Chromosome"/>
</dbReference>
<dbReference type="NCBIfam" id="TIGR01009">
    <property type="entry name" value="rpsC_bact"/>
    <property type="match status" value="1"/>
</dbReference>
<evidence type="ECO:0000256" key="4">
    <source>
        <dbReference type="HAMAP-Rule" id="MF_01309"/>
    </source>
</evidence>
<evidence type="ECO:0000313" key="7">
    <source>
        <dbReference type="EMBL" id="WGS67219.1"/>
    </source>
</evidence>
<dbReference type="GO" id="GO:0022627">
    <property type="term" value="C:cytosolic small ribosomal subunit"/>
    <property type="evidence" value="ECO:0007669"/>
    <property type="project" value="TreeGrafter"/>
</dbReference>
<dbReference type="GO" id="GO:0003729">
    <property type="term" value="F:mRNA binding"/>
    <property type="evidence" value="ECO:0007669"/>
    <property type="project" value="UniProtKB-UniRule"/>
</dbReference>
<dbReference type="Gene3D" id="3.30.1140.32">
    <property type="entry name" value="Ribosomal protein S3, C-terminal domain"/>
    <property type="match status" value="1"/>
</dbReference>
<dbReference type="PANTHER" id="PTHR11760:SF19">
    <property type="entry name" value="SMALL RIBOSOMAL SUBUNIT PROTEIN US3C"/>
    <property type="match status" value="1"/>
</dbReference>
<dbReference type="PROSITE" id="PS00548">
    <property type="entry name" value="RIBOSOMAL_S3"/>
    <property type="match status" value="1"/>
</dbReference>
<evidence type="ECO:0000259" key="6">
    <source>
        <dbReference type="Pfam" id="PF00189"/>
    </source>
</evidence>
<proteinExistence type="inferred from homology"/>
<dbReference type="Gene3D" id="3.30.300.20">
    <property type="match status" value="1"/>
</dbReference>